<dbReference type="InterPro" id="IPR036861">
    <property type="entry name" value="Endochitinase-like_sf"/>
</dbReference>
<dbReference type="CDD" id="cd11618">
    <property type="entry name" value="ChtBD1_1"/>
    <property type="match status" value="1"/>
</dbReference>
<feature type="chain" id="PRO_5012463295" description="Chitin-binding type-1 domain-containing protein" evidence="3">
    <location>
        <begin position="20"/>
        <end position="344"/>
    </location>
</feature>
<dbReference type="InterPro" id="IPR001002">
    <property type="entry name" value="Chitin-bd_1"/>
</dbReference>
<keyword evidence="6" id="KW-1185">Reference proteome</keyword>
<feature type="disulfide bond" evidence="2">
    <location>
        <begin position="319"/>
        <end position="333"/>
    </location>
</feature>
<feature type="signal peptide" evidence="3">
    <location>
        <begin position="1"/>
        <end position="19"/>
    </location>
</feature>
<dbReference type="EMBL" id="MCFG01000178">
    <property type="protein sequence ID" value="ORX79356.1"/>
    <property type="molecule type" value="Genomic_DNA"/>
</dbReference>
<protein>
    <recommendedName>
        <fullName evidence="4">Chitin-binding type-1 domain-containing protein</fullName>
    </recommendedName>
</protein>
<evidence type="ECO:0000256" key="3">
    <source>
        <dbReference type="SAM" id="SignalP"/>
    </source>
</evidence>
<evidence type="ECO:0000256" key="2">
    <source>
        <dbReference type="PROSITE-ProRule" id="PRU00261"/>
    </source>
</evidence>
<evidence type="ECO:0000256" key="1">
    <source>
        <dbReference type="ARBA" id="ARBA00022669"/>
    </source>
</evidence>
<dbReference type="GO" id="GO:0008061">
    <property type="term" value="F:chitin binding"/>
    <property type="evidence" value="ECO:0007669"/>
    <property type="project" value="UniProtKB-UniRule"/>
</dbReference>
<dbReference type="PROSITE" id="PS50941">
    <property type="entry name" value="CHIT_BIND_I_2"/>
    <property type="match status" value="1"/>
</dbReference>
<keyword evidence="3" id="KW-0732">Signal</keyword>
<dbReference type="Proteomes" id="UP000193944">
    <property type="component" value="Unassembled WGS sequence"/>
</dbReference>
<dbReference type="SUPFAM" id="SSF57016">
    <property type="entry name" value="Plant lectins/antimicrobial peptides"/>
    <property type="match status" value="1"/>
</dbReference>
<reference evidence="5 6" key="1">
    <citation type="submission" date="2016-08" db="EMBL/GenBank/DDBJ databases">
        <title>A Parts List for Fungal Cellulosomes Revealed by Comparative Genomics.</title>
        <authorList>
            <consortium name="DOE Joint Genome Institute"/>
            <person name="Haitjema C.H."/>
            <person name="Gilmore S.P."/>
            <person name="Henske J.K."/>
            <person name="Solomon K.V."/>
            <person name="De Groot R."/>
            <person name="Kuo A."/>
            <person name="Mondo S.J."/>
            <person name="Salamov A.A."/>
            <person name="Labutti K."/>
            <person name="Zhao Z."/>
            <person name="Chiniquy J."/>
            <person name="Barry K."/>
            <person name="Brewer H.M."/>
            <person name="Purvine S.O."/>
            <person name="Wright A.T."/>
            <person name="Boxma B."/>
            <person name="Van Alen T."/>
            <person name="Hackstein J.H."/>
            <person name="Baker S.E."/>
            <person name="Grigoriev I.V."/>
            <person name="O'Malley M.A."/>
        </authorList>
    </citation>
    <scope>NUCLEOTIDE SEQUENCE [LARGE SCALE GENOMIC DNA]</scope>
    <source>
        <strain evidence="5 6">S4</strain>
    </source>
</reference>
<dbReference type="OrthoDB" id="1193027at2759"/>
<evidence type="ECO:0000259" key="4">
    <source>
        <dbReference type="PROSITE" id="PS50941"/>
    </source>
</evidence>
<keyword evidence="2" id="KW-1015">Disulfide bond</keyword>
<reference evidence="5 6" key="2">
    <citation type="submission" date="2016-08" db="EMBL/GenBank/DDBJ databases">
        <title>Pervasive Adenine N6-methylation of Active Genes in Fungi.</title>
        <authorList>
            <consortium name="DOE Joint Genome Institute"/>
            <person name="Mondo S.J."/>
            <person name="Dannebaum R.O."/>
            <person name="Kuo R.C."/>
            <person name="Labutti K."/>
            <person name="Haridas S."/>
            <person name="Kuo A."/>
            <person name="Salamov A."/>
            <person name="Ahrendt S.R."/>
            <person name="Lipzen A."/>
            <person name="Sullivan W."/>
            <person name="Andreopoulos W.B."/>
            <person name="Clum A."/>
            <person name="Lindquist E."/>
            <person name="Daum C."/>
            <person name="Ramamoorthy G.K."/>
            <person name="Gryganskyi A."/>
            <person name="Culley D."/>
            <person name="Magnuson J.K."/>
            <person name="James T.Y."/>
            <person name="O'Malley M.A."/>
            <person name="Stajich J.E."/>
            <person name="Spatafora J.W."/>
            <person name="Visel A."/>
            <person name="Grigoriev I.V."/>
        </authorList>
    </citation>
    <scope>NUCLEOTIDE SEQUENCE [LARGE SCALE GENOMIC DNA]</scope>
    <source>
        <strain evidence="5 6">S4</strain>
    </source>
</reference>
<comment type="caution">
    <text evidence="5">The sequence shown here is derived from an EMBL/GenBank/DDBJ whole genome shotgun (WGS) entry which is preliminary data.</text>
</comment>
<name>A0A1Y1X1R2_9FUNG</name>
<feature type="domain" description="Chitin-binding type-1" evidence="4">
    <location>
        <begin position="303"/>
        <end position="344"/>
    </location>
</feature>
<comment type="caution">
    <text evidence="2">Lacks conserved residue(s) required for the propagation of feature annotation.</text>
</comment>
<sequence length="344" mass="39234">MKLYLIVLLNITLINNVFGSNWYYSVDDDIHIVANSKCNKFYRCNDFGLEAIVDHKKSTTKFFLSGCIDENGNAVSNIYSGKNPFDCKNVSNAFDNDNWYYSKNNKIMTANSNCSRYYKCNEVGLMEIVENKKSIAMNFLYECTDNNGNYVNYIHSGKNPYKMCKNFSSSIFDKDWYYSDNDKYIVANSNCNKFYTCEELGIQVSVNGKKSVESYFLTDCIDENGNVVSNIYSGKNPFKSCNYHTLSSLNLYDCRNSYKSGKSKNSYKIISKQNGKIKDAKYLTSSGTSGRILTKYGWCKYDSDRCGKDFGLHCHSNYCCSKYGYCGNTSNHCGKNCQSNFGKC</sequence>
<evidence type="ECO:0000313" key="6">
    <source>
        <dbReference type="Proteomes" id="UP000193944"/>
    </source>
</evidence>
<dbReference type="AlphaFoldDB" id="A0A1Y1X1R2"/>
<dbReference type="Gene3D" id="3.30.60.10">
    <property type="entry name" value="Endochitinase-like"/>
    <property type="match status" value="1"/>
</dbReference>
<feature type="disulfide bond" evidence="2">
    <location>
        <begin position="314"/>
        <end position="326"/>
    </location>
</feature>
<dbReference type="SMART" id="SM00270">
    <property type="entry name" value="ChtBD1"/>
    <property type="match status" value="1"/>
</dbReference>
<dbReference type="Pfam" id="PF00187">
    <property type="entry name" value="Chitin_bind_1"/>
    <property type="match status" value="1"/>
</dbReference>
<organism evidence="5 6">
    <name type="scientific">Anaeromyces robustus</name>
    <dbReference type="NCBI Taxonomy" id="1754192"/>
    <lineage>
        <taxon>Eukaryota</taxon>
        <taxon>Fungi</taxon>
        <taxon>Fungi incertae sedis</taxon>
        <taxon>Chytridiomycota</taxon>
        <taxon>Chytridiomycota incertae sedis</taxon>
        <taxon>Neocallimastigomycetes</taxon>
        <taxon>Neocallimastigales</taxon>
        <taxon>Neocallimastigaceae</taxon>
        <taxon>Anaeromyces</taxon>
    </lineage>
</organism>
<evidence type="ECO:0000313" key="5">
    <source>
        <dbReference type="EMBL" id="ORX79356.1"/>
    </source>
</evidence>
<accession>A0A1Y1X1R2</accession>
<proteinExistence type="predicted"/>
<gene>
    <name evidence="5" type="ORF">BCR32DRAFT_281462</name>
</gene>
<keyword evidence="1 2" id="KW-0147">Chitin-binding</keyword>